<protein>
    <submittedName>
        <fullName evidence="2">Uncharacterized protein</fullName>
    </submittedName>
</protein>
<reference evidence="2" key="2">
    <citation type="submission" date="2023-06" db="EMBL/GenBank/DDBJ databases">
        <authorList>
            <consortium name="Lawrence Berkeley National Laboratory"/>
            <person name="Haridas S."/>
            <person name="Hensen N."/>
            <person name="Bonometti L."/>
            <person name="Westerberg I."/>
            <person name="Brannstrom I.O."/>
            <person name="Guillou S."/>
            <person name="Cros-Aarteil S."/>
            <person name="Calhoun S."/>
            <person name="Kuo A."/>
            <person name="Mondo S."/>
            <person name="Pangilinan J."/>
            <person name="Riley R."/>
            <person name="LaButti K."/>
            <person name="Andreopoulos B."/>
            <person name="Lipzen A."/>
            <person name="Chen C."/>
            <person name="Yanf M."/>
            <person name="Daum C."/>
            <person name="Ng V."/>
            <person name="Clum A."/>
            <person name="Steindorff A."/>
            <person name="Ohm R."/>
            <person name="Martin F."/>
            <person name="Silar P."/>
            <person name="Natvig D."/>
            <person name="Lalanne C."/>
            <person name="Gautier V."/>
            <person name="Ament-velasquez S.L."/>
            <person name="Kruys A."/>
            <person name="Hutchinson M.I."/>
            <person name="Powell A.J."/>
            <person name="Barry K."/>
            <person name="Miller A.N."/>
            <person name="Grigoriev I.V."/>
            <person name="Debuchy R."/>
            <person name="Gladieux P."/>
            <person name="Thoren M.H."/>
            <person name="Johannesson H."/>
        </authorList>
    </citation>
    <scope>NUCLEOTIDE SEQUENCE</scope>
    <source>
        <strain evidence="2">CBS 232.78</strain>
    </source>
</reference>
<dbReference type="AlphaFoldDB" id="A0AAE0NNW8"/>
<name>A0AAE0NNW8_9PEZI</name>
<organism evidence="2 3">
    <name type="scientific">Podospora didyma</name>
    <dbReference type="NCBI Taxonomy" id="330526"/>
    <lineage>
        <taxon>Eukaryota</taxon>
        <taxon>Fungi</taxon>
        <taxon>Dikarya</taxon>
        <taxon>Ascomycota</taxon>
        <taxon>Pezizomycotina</taxon>
        <taxon>Sordariomycetes</taxon>
        <taxon>Sordariomycetidae</taxon>
        <taxon>Sordariales</taxon>
        <taxon>Podosporaceae</taxon>
        <taxon>Podospora</taxon>
    </lineage>
</organism>
<evidence type="ECO:0000256" key="1">
    <source>
        <dbReference type="SAM" id="Phobius"/>
    </source>
</evidence>
<comment type="caution">
    <text evidence="2">The sequence shown here is derived from an EMBL/GenBank/DDBJ whole genome shotgun (WGS) entry which is preliminary data.</text>
</comment>
<reference evidence="2" key="1">
    <citation type="journal article" date="2023" name="Mol. Phylogenet. Evol.">
        <title>Genome-scale phylogeny and comparative genomics of the fungal order Sordariales.</title>
        <authorList>
            <person name="Hensen N."/>
            <person name="Bonometti L."/>
            <person name="Westerberg I."/>
            <person name="Brannstrom I.O."/>
            <person name="Guillou S."/>
            <person name="Cros-Aarteil S."/>
            <person name="Calhoun S."/>
            <person name="Haridas S."/>
            <person name="Kuo A."/>
            <person name="Mondo S."/>
            <person name="Pangilinan J."/>
            <person name="Riley R."/>
            <person name="LaButti K."/>
            <person name="Andreopoulos B."/>
            <person name="Lipzen A."/>
            <person name="Chen C."/>
            <person name="Yan M."/>
            <person name="Daum C."/>
            <person name="Ng V."/>
            <person name="Clum A."/>
            <person name="Steindorff A."/>
            <person name="Ohm R.A."/>
            <person name="Martin F."/>
            <person name="Silar P."/>
            <person name="Natvig D.O."/>
            <person name="Lalanne C."/>
            <person name="Gautier V."/>
            <person name="Ament-Velasquez S.L."/>
            <person name="Kruys A."/>
            <person name="Hutchinson M.I."/>
            <person name="Powell A.J."/>
            <person name="Barry K."/>
            <person name="Miller A.N."/>
            <person name="Grigoriev I.V."/>
            <person name="Debuchy R."/>
            <person name="Gladieux P."/>
            <person name="Hiltunen Thoren M."/>
            <person name="Johannesson H."/>
        </authorList>
    </citation>
    <scope>NUCLEOTIDE SEQUENCE</scope>
    <source>
        <strain evidence="2">CBS 232.78</strain>
    </source>
</reference>
<keyword evidence="1" id="KW-0812">Transmembrane</keyword>
<feature type="transmembrane region" description="Helical" evidence="1">
    <location>
        <begin position="57"/>
        <end position="74"/>
    </location>
</feature>
<feature type="transmembrane region" description="Helical" evidence="1">
    <location>
        <begin position="21"/>
        <end position="45"/>
    </location>
</feature>
<dbReference type="Proteomes" id="UP001285441">
    <property type="component" value="Unassembled WGS sequence"/>
</dbReference>
<keyword evidence="1" id="KW-1133">Transmembrane helix</keyword>
<sequence>MHIETRSVAGRQPAWSPTTAAFAWLAPGLLWLFCLFSSHSSVAAVASSTHTKPRAHYFLCIGISISIGISIGIYDTIPLHHMPGTERESFTFRHVASSCE</sequence>
<gene>
    <name evidence="2" type="ORF">B0H63DRAFT_472004</name>
</gene>
<accession>A0AAE0NNW8</accession>
<keyword evidence="1" id="KW-0472">Membrane</keyword>
<evidence type="ECO:0000313" key="3">
    <source>
        <dbReference type="Proteomes" id="UP001285441"/>
    </source>
</evidence>
<proteinExistence type="predicted"/>
<keyword evidence="3" id="KW-1185">Reference proteome</keyword>
<dbReference type="EMBL" id="JAULSW010000004">
    <property type="protein sequence ID" value="KAK3384958.1"/>
    <property type="molecule type" value="Genomic_DNA"/>
</dbReference>
<evidence type="ECO:0000313" key="2">
    <source>
        <dbReference type="EMBL" id="KAK3384958.1"/>
    </source>
</evidence>